<dbReference type="EMBL" id="JAWJYN010000002">
    <property type="protein sequence ID" value="MDZ8162318.1"/>
    <property type="molecule type" value="Genomic_DNA"/>
</dbReference>
<evidence type="ECO:0000313" key="1">
    <source>
        <dbReference type="EMBL" id="MDZ8162318.1"/>
    </source>
</evidence>
<evidence type="ECO:0000313" key="2">
    <source>
        <dbReference type="Proteomes" id="UP001291912"/>
    </source>
</evidence>
<dbReference type="Gene3D" id="3.40.720.10">
    <property type="entry name" value="Alkaline Phosphatase, subunit A"/>
    <property type="match status" value="1"/>
</dbReference>
<gene>
    <name evidence="1" type="ORF">R2Q92_10775</name>
</gene>
<dbReference type="InterPro" id="IPR017850">
    <property type="entry name" value="Alkaline_phosphatase_core_sf"/>
</dbReference>
<proteinExistence type="predicted"/>
<dbReference type="PANTHER" id="PTHR10151:SF120">
    <property type="entry name" value="BIS(5'-ADENOSYL)-TRIPHOSPHATASE"/>
    <property type="match status" value="1"/>
</dbReference>
<comment type="caution">
    <text evidence="1">The sequence shown here is derived from an EMBL/GenBank/DDBJ whole genome shotgun (WGS) entry which is preliminary data.</text>
</comment>
<protein>
    <submittedName>
        <fullName evidence="1">Alkaline phosphatase family protein</fullName>
    </submittedName>
</protein>
<sequence>MSLSLPAESPRARSLTGVLPESIAALSGRSAWFPAARSAIVFVLDGLGAANLRARSGHARFLAAAMARRDVVQTVFPSTTAAALAALLTGQQPGRTGMVGYRALDPATDRVANQLRGWEHDGLPEDWQRGAPLLESETADGRSCFVVTKKEYADTGFTRSTMRGAQFVGVDELDGRVEAAAELAAAHPGALVYLYAPDLDAIGHRHGWESDEWSATLEKVDAAASRLSTAIHPQTGVVVTADHGMIDVPRHRHVLFEEGTLTAGLRHVGGEPRMLHLYAQDGAASSLLHVWRAAEAQRSWVMARDEAIEAGLFGPVDDAVRSRIGDVLVAARQGIAYYDDRVADTSPQKMVGQHGSLTTEERTVPLIGLGAFAR</sequence>
<dbReference type="Pfam" id="PF01663">
    <property type="entry name" value="Phosphodiest"/>
    <property type="match status" value="1"/>
</dbReference>
<dbReference type="RefSeq" id="WP_194424783.1">
    <property type="nucleotide sequence ID" value="NZ_BAAAPT010000002.1"/>
</dbReference>
<dbReference type="Proteomes" id="UP001291912">
    <property type="component" value="Unassembled WGS sequence"/>
</dbReference>
<accession>A0ABU5N890</accession>
<dbReference type="PANTHER" id="PTHR10151">
    <property type="entry name" value="ECTONUCLEOTIDE PYROPHOSPHATASE/PHOSPHODIESTERASE"/>
    <property type="match status" value="1"/>
</dbReference>
<dbReference type="InterPro" id="IPR002591">
    <property type="entry name" value="Phosphodiest/P_Trfase"/>
</dbReference>
<dbReference type="SUPFAM" id="SSF53649">
    <property type="entry name" value="Alkaline phosphatase-like"/>
    <property type="match status" value="1"/>
</dbReference>
<keyword evidence="2" id="KW-1185">Reference proteome</keyword>
<name>A0ABU5N890_9MICO</name>
<reference evidence="1 2" key="1">
    <citation type="submission" date="2023-10" db="EMBL/GenBank/DDBJ databases">
        <title>Microbacterium xanthum sp. nov., isolated from seaweed.</title>
        <authorList>
            <person name="Lee S.D."/>
        </authorList>
    </citation>
    <scope>NUCLEOTIDE SEQUENCE [LARGE SCALE GENOMIC DNA]</scope>
    <source>
        <strain evidence="1 2">KCTC 19124</strain>
    </source>
</reference>
<organism evidence="1 2">
    <name type="scientific">Microbacterium aquimaris</name>
    <dbReference type="NCBI Taxonomy" id="459816"/>
    <lineage>
        <taxon>Bacteria</taxon>
        <taxon>Bacillati</taxon>
        <taxon>Actinomycetota</taxon>
        <taxon>Actinomycetes</taxon>
        <taxon>Micrococcales</taxon>
        <taxon>Microbacteriaceae</taxon>
        <taxon>Microbacterium</taxon>
    </lineage>
</organism>